<dbReference type="GO" id="GO:2000032">
    <property type="term" value="P:regulation of secondary shoot formation"/>
    <property type="evidence" value="ECO:0007669"/>
    <property type="project" value="TreeGrafter"/>
</dbReference>
<dbReference type="GO" id="GO:0005634">
    <property type="term" value="C:nucleus"/>
    <property type="evidence" value="ECO:0007669"/>
    <property type="project" value="UniProtKB-SubCell"/>
</dbReference>
<feature type="compositionally biased region" description="Low complexity" evidence="6">
    <location>
        <begin position="251"/>
        <end position="264"/>
    </location>
</feature>
<dbReference type="InterPro" id="IPR017888">
    <property type="entry name" value="CYC/TB1_R_domain"/>
</dbReference>
<comment type="subcellular location">
    <subcellularLocation>
        <location evidence="1">Nucleus</location>
    </subcellularLocation>
</comment>
<dbReference type="PROSITE" id="PS51369">
    <property type="entry name" value="TCP"/>
    <property type="match status" value="1"/>
</dbReference>
<evidence type="ECO:0000256" key="6">
    <source>
        <dbReference type="SAM" id="MobiDB-lite"/>
    </source>
</evidence>
<dbReference type="PANTHER" id="PTHR31072:SF226">
    <property type="entry name" value="TRANSCRIPTION FACTOR TCP18"/>
    <property type="match status" value="1"/>
</dbReference>
<dbReference type="AlphaFoldDB" id="A0A9Q0K3J9"/>
<proteinExistence type="predicted"/>
<feature type="compositionally biased region" description="Basic and acidic residues" evidence="6">
    <location>
        <begin position="222"/>
        <end position="247"/>
    </location>
</feature>
<dbReference type="GO" id="GO:0003700">
    <property type="term" value="F:DNA-binding transcription factor activity"/>
    <property type="evidence" value="ECO:0007669"/>
    <property type="project" value="InterPro"/>
</dbReference>
<dbReference type="PROSITE" id="PS51370">
    <property type="entry name" value="R"/>
    <property type="match status" value="1"/>
</dbReference>
<gene>
    <name evidence="9" type="ORF">NE237_021741</name>
</gene>
<dbReference type="InterPro" id="IPR017887">
    <property type="entry name" value="TF_TCP_subgr"/>
</dbReference>
<evidence type="ECO:0000256" key="2">
    <source>
        <dbReference type="ARBA" id="ARBA00023015"/>
    </source>
</evidence>
<keyword evidence="10" id="KW-1185">Reference proteome</keyword>
<feature type="region of interest" description="Disordered" evidence="6">
    <location>
        <begin position="203"/>
        <end position="277"/>
    </location>
</feature>
<keyword evidence="5" id="KW-0539">Nucleus</keyword>
<dbReference type="Pfam" id="PF03634">
    <property type="entry name" value="TCP"/>
    <property type="match status" value="1"/>
</dbReference>
<evidence type="ECO:0000256" key="3">
    <source>
        <dbReference type="ARBA" id="ARBA00023125"/>
    </source>
</evidence>
<evidence type="ECO:0000313" key="9">
    <source>
        <dbReference type="EMBL" id="KAJ4961831.1"/>
    </source>
</evidence>
<evidence type="ECO:0000259" key="8">
    <source>
        <dbReference type="PROSITE" id="PS51370"/>
    </source>
</evidence>
<evidence type="ECO:0000256" key="1">
    <source>
        <dbReference type="ARBA" id="ARBA00004123"/>
    </source>
</evidence>
<keyword evidence="4" id="KW-0804">Transcription</keyword>
<dbReference type="OrthoDB" id="1896834at2759"/>
<keyword evidence="3" id="KW-0238">DNA-binding</keyword>
<dbReference type="Proteomes" id="UP001141806">
    <property type="component" value="Unassembled WGS sequence"/>
</dbReference>
<evidence type="ECO:0008006" key="11">
    <source>
        <dbReference type="Google" id="ProtNLM"/>
    </source>
</evidence>
<evidence type="ECO:0000259" key="7">
    <source>
        <dbReference type="PROSITE" id="PS51369"/>
    </source>
</evidence>
<dbReference type="GO" id="GO:0043565">
    <property type="term" value="F:sequence-specific DNA binding"/>
    <property type="evidence" value="ECO:0007669"/>
    <property type="project" value="TreeGrafter"/>
</dbReference>
<accession>A0A9Q0K3J9</accession>
<keyword evidence="2" id="KW-0805">Transcription regulation</keyword>
<dbReference type="PANTHER" id="PTHR31072">
    <property type="entry name" value="TRANSCRIPTION FACTOR TCP4-RELATED"/>
    <property type="match status" value="1"/>
</dbReference>
<feature type="compositionally biased region" description="Basic residues" evidence="6">
    <location>
        <begin position="208"/>
        <end position="221"/>
    </location>
</feature>
<dbReference type="EMBL" id="JAMYWD010000009">
    <property type="protein sequence ID" value="KAJ4961831.1"/>
    <property type="molecule type" value="Genomic_DNA"/>
</dbReference>
<comment type="caution">
    <text evidence="9">The sequence shown here is derived from an EMBL/GenBank/DDBJ whole genome shotgun (WGS) entry which is preliminary data.</text>
</comment>
<feature type="domain" description="R" evidence="8">
    <location>
        <begin position="224"/>
        <end position="241"/>
    </location>
</feature>
<evidence type="ECO:0000256" key="5">
    <source>
        <dbReference type="ARBA" id="ARBA00023242"/>
    </source>
</evidence>
<sequence length="324" mass="36701">MFLSNVGGCGTSFTPLYSSAEQPIFTSDPFRNDTTSSHLSFYHYPPTFVQHDHDQLPVGGHLLPQQQLLTSNTNLVTEISIDCASMANIAEKQNPQQQKRLVKKDRHSKIKTAQGIRDRRMRLSLDVARDFFGLQDLRGDDKPSKTIRWLLNQCKGAIKEHSRAKNTSVSSTSECEVVSGIEENSNAGDLERGLMVITDQKQPCSLAKRGKRQPRKTKFHPFGKESREKARARARERTRDKIIRESQKIISSSPSETGEESGVSHGHHEMKSSMTEVEEPNFHLLHLQRPVMATTVEHTIVTVLWPMHILQQVTSRTEYQAQSF</sequence>
<organism evidence="9 10">
    <name type="scientific">Protea cynaroides</name>
    <dbReference type="NCBI Taxonomy" id="273540"/>
    <lineage>
        <taxon>Eukaryota</taxon>
        <taxon>Viridiplantae</taxon>
        <taxon>Streptophyta</taxon>
        <taxon>Embryophyta</taxon>
        <taxon>Tracheophyta</taxon>
        <taxon>Spermatophyta</taxon>
        <taxon>Magnoliopsida</taxon>
        <taxon>Proteales</taxon>
        <taxon>Proteaceae</taxon>
        <taxon>Protea</taxon>
    </lineage>
</organism>
<protein>
    <recommendedName>
        <fullName evidence="11">CYCLOIDEA-like protein 2</fullName>
    </recommendedName>
</protein>
<evidence type="ECO:0000313" key="10">
    <source>
        <dbReference type="Proteomes" id="UP001141806"/>
    </source>
</evidence>
<feature type="domain" description="TCP" evidence="7">
    <location>
        <begin position="103"/>
        <end position="161"/>
    </location>
</feature>
<reference evidence="9" key="1">
    <citation type="journal article" date="2023" name="Plant J.">
        <title>The genome of the king protea, Protea cynaroides.</title>
        <authorList>
            <person name="Chang J."/>
            <person name="Duong T.A."/>
            <person name="Schoeman C."/>
            <person name="Ma X."/>
            <person name="Roodt D."/>
            <person name="Barker N."/>
            <person name="Li Z."/>
            <person name="Van de Peer Y."/>
            <person name="Mizrachi E."/>
        </authorList>
    </citation>
    <scope>NUCLEOTIDE SEQUENCE</scope>
    <source>
        <tissue evidence="9">Young leaves</tissue>
    </source>
</reference>
<evidence type="ECO:0000256" key="4">
    <source>
        <dbReference type="ARBA" id="ARBA00023163"/>
    </source>
</evidence>
<name>A0A9Q0K3J9_9MAGN</name>
<dbReference type="InterPro" id="IPR005333">
    <property type="entry name" value="Transcription_factor_TCP"/>
</dbReference>